<evidence type="ECO:0000313" key="2">
    <source>
        <dbReference type="EMBL" id="GAA4711603.1"/>
    </source>
</evidence>
<dbReference type="PANTHER" id="PTHR42695:SF5">
    <property type="entry name" value="GLUTAMINE AMIDOTRANSFERASE YLR126C-RELATED"/>
    <property type="match status" value="1"/>
</dbReference>
<keyword evidence="2" id="KW-0315">Glutamine amidotransferase</keyword>
<dbReference type="CDD" id="cd01741">
    <property type="entry name" value="GATase1_1"/>
    <property type="match status" value="1"/>
</dbReference>
<dbReference type="Proteomes" id="UP001500325">
    <property type="component" value="Unassembled WGS sequence"/>
</dbReference>
<dbReference type="EMBL" id="BAABIC010000032">
    <property type="protein sequence ID" value="GAA4711603.1"/>
    <property type="molecule type" value="Genomic_DNA"/>
</dbReference>
<dbReference type="PANTHER" id="PTHR42695">
    <property type="entry name" value="GLUTAMINE AMIDOTRANSFERASE YLR126C-RELATED"/>
    <property type="match status" value="1"/>
</dbReference>
<gene>
    <name evidence="2" type="ORF">GCM10023215_62480</name>
</gene>
<protein>
    <submittedName>
        <fullName evidence="2">Type 1 glutamine amidotransferase</fullName>
    </submittedName>
</protein>
<keyword evidence="3" id="KW-1185">Reference proteome</keyword>
<reference evidence="3" key="1">
    <citation type="journal article" date="2019" name="Int. J. Syst. Evol. Microbiol.">
        <title>The Global Catalogue of Microorganisms (GCM) 10K type strain sequencing project: providing services to taxonomists for standard genome sequencing and annotation.</title>
        <authorList>
            <consortium name="The Broad Institute Genomics Platform"/>
            <consortium name="The Broad Institute Genome Sequencing Center for Infectious Disease"/>
            <person name="Wu L."/>
            <person name="Ma J."/>
        </authorList>
    </citation>
    <scope>NUCLEOTIDE SEQUENCE [LARGE SCALE GENOMIC DNA]</scope>
    <source>
        <strain evidence="3">JCM 18055</strain>
    </source>
</reference>
<organism evidence="2 3">
    <name type="scientific">Pseudonocardia yuanmonensis</name>
    <dbReference type="NCBI Taxonomy" id="1095914"/>
    <lineage>
        <taxon>Bacteria</taxon>
        <taxon>Bacillati</taxon>
        <taxon>Actinomycetota</taxon>
        <taxon>Actinomycetes</taxon>
        <taxon>Pseudonocardiales</taxon>
        <taxon>Pseudonocardiaceae</taxon>
        <taxon>Pseudonocardia</taxon>
    </lineage>
</organism>
<comment type="caution">
    <text evidence="2">The sequence shown here is derived from an EMBL/GenBank/DDBJ whole genome shotgun (WGS) entry which is preliminary data.</text>
</comment>
<accession>A0ABP8XRW9</accession>
<feature type="domain" description="Glutamine amidotransferase" evidence="1">
    <location>
        <begin position="52"/>
        <end position="179"/>
    </location>
</feature>
<dbReference type="SUPFAM" id="SSF52317">
    <property type="entry name" value="Class I glutamine amidotransferase-like"/>
    <property type="match status" value="1"/>
</dbReference>
<dbReference type="PROSITE" id="PS51273">
    <property type="entry name" value="GATASE_TYPE_1"/>
    <property type="match status" value="1"/>
</dbReference>
<sequence>MPRALVVVHETDPLRQRRLPGTVLPALAEQGVETEIATFLGGGQVPDPADHDLVVVMGSAQAAYDDSLPWLALELAFLRRAVEVGTPVLGICFGGQALARVLGGTVGRAPEPERGFVDLDTLRPDVLPAGRWMEFHYDAFSLPPGAEELSRNAVALQAFAFGPHLGVQFHPEITPDVFDAWFESRPPDVRAAVAAEVDLEAVRAELASRAEELADACRTLVSVFLERADLPTAA</sequence>
<dbReference type="InterPro" id="IPR017926">
    <property type="entry name" value="GATASE"/>
</dbReference>
<dbReference type="RefSeq" id="WP_345384392.1">
    <property type="nucleotide sequence ID" value="NZ_BAABIC010000032.1"/>
</dbReference>
<evidence type="ECO:0000313" key="3">
    <source>
        <dbReference type="Proteomes" id="UP001500325"/>
    </source>
</evidence>
<proteinExistence type="predicted"/>
<dbReference type="InterPro" id="IPR044992">
    <property type="entry name" value="ChyE-like"/>
</dbReference>
<dbReference type="Pfam" id="PF00117">
    <property type="entry name" value="GATase"/>
    <property type="match status" value="1"/>
</dbReference>
<dbReference type="InterPro" id="IPR029062">
    <property type="entry name" value="Class_I_gatase-like"/>
</dbReference>
<name>A0ABP8XRW9_9PSEU</name>
<dbReference type="Gene3D" id="3.40.50.880">
    <property type="match status" value="1"/>
</dbReference>
<evidence type="ECO:0000259" key="1">
    <source>
        <dbReference type="Pfam" id="PF00117"/>
    </source>
</evidence>